<dbReference type="InterPro" id="IPR011128">
    <property type="entry name" value="G3P_DH_NAD-dep_N"/>
</dbReference>
<dbReference type="Proteomes" id="UP000030023">
    <property type="component" value="Unassembled WGS sequence"/>
</dbReference>
<comment type="caution">
    <text evidence="2">The sequence shown here is derived from an EMBL/GenBank/DDBJ whole genome shotgun (WGS) entry which is preliminary data.</text>
</comment>
<evidence type="ECO:0000259" key="1">
    <source>
        <dbReference type="Pfam" id="PF01210"/>
    </source>
</evidence>
<reference evidence="2 3" key="1">
    <citation type="journal article" date="2014" name="Antonie Van Leeuwenhoek">
        <title>Oenococcus alcoholitolerans sp. nov., a lactic acid bacteria isolated from cachaca and ethanol fermentation processes.</title>
        <authorList>
            <person name="Badotti F."/>
            <person name="Moreira A.P."/>
            <person name="Tonon L.A."/>
            <person name="de Lucena B.T."/>
            <person name="Gomes Fde C."/>
            <person name="Kruger R."/>
            <person name="Thompson C.C."/>
            <person name="de Morais M.A.Jr."/>
            <person name="Rosa C.A."/>
            <person name="Thompson F.L."/>
        </authorList>
    </citation>
    <scope>NUCLEOTIDE SEQUENCE [LARGE SCALE GENOMIC DNA]</scope>
    <source>
        <strain evidence="2 3">UFRJ-M7.2.18</strain>
    </source>
</reference>
<dbReference type="SUPFAM" id="SSF51735">
    <property type="entry name" value="NAD(P)-binding Rossmann-fold domains"/>
    <property type="match status" value="1"/>
</dbReference>
<protein>
    <recommendedName>
        <fullName evidence="1">Glycerol-3-phosphate dehydrogenase NAD-dependent N-terminal domain-containing protein</fullName>
    </recommendedName>
</protein>
<accession>A0ABR4XNS1</accession>
<dbReference type="Gene3D" id="3.40.50.720">
    <property type="entry name" value="NAD(P)-binding Rossmann-like Domain"/>
    <property type="match status" value="1"/>
</dbReference>
<evidence type="ECO:0000313" key="2">
    <source>
        <dbReference type="EMBL" id="KGO22232.1"/>
    </source>
</evidence>
<sequence>MTTKAYKIAVIGAGSWGTALASTLLERKFSHDLGPR</sequence>
<evidence type="ECO:0000313" key="3">
    <source>
        <dbReference type="Proteomes" id="UP000030023"/>
    </source>
</evidence>
<proteinExistence type="predicted"/>
<feature type="domain" description="Glycerol-3-phosphate dehydrogenase NAD-dependent N-terminal" evidence="1">
    <location>
        <begin position="7"/>
        <end position="27"/>
    </location>
</feature>
<dbReference type="EMBL" id="AXCV01000581">
    <property type="protein sequence ID" value="KGO22232.1"/>
    <property type="molecule type" value="Genomic_DNA"/>
</dbReference>
<organism evidence="2 3">
    <name type="scientific">Oenococcus alcoholitolerans</name>
    <dbReference type="NCBI Taxonomy" id="931074"/>
    <lineage>
        <taxon>Bacteria</taxon>
        <taxon>Bacillati</taxon>
        <taxon>Bacillota</taxon>
        <taxon>Bacilli</taxon>
        <taxon>Lactobacillales</taxon>
        <taxon>Lactobacillaceae</taxon>
        <taxon>Oenococcus</taxon>
    </lineage>
</organism>
<gene>
    <name evidence="2" type="ORF">Q757_09490</name>
</gene>
<name>A0ABR4XNS1_9LACO</name>
<keyword evidence="3" id="KW-1185">Reference proteome</keyword>
<dbReference type="Pfam" id="PF01210">
    <property type="entry name" value="NAD_Gly3P_dh_N"/>
    <property type="match status" value="1"/>
</dbReference>
<dbReference type="InterPro" id="IPR036291">
    <property type="entry name" value="NAD(P)-bd_dom_sf"/>
</dbReference>